<accession>A0AB37MGY7</accession>
<comment type="caution">
    <text evidence="1">The sequence shown here is derived from an EMBL/GenBank/DDBJ whole genome shotgun (WGS) entry which is preliminary data.</text>
</comment>
<protein>
    <submittedName>
        <fullName evidence="1">Uncharacterized protein</fullName>
    </submittedName>
</protein>
<dbReference type="Proteomes" id="UP000286003">
    <property type="component" value="Unassembled WGS sequence"/>
</dbReference>
<dbReference type="AlphaFoldDB" id="A0AB37MGY7"/>
<reference evidence="1 2" key="1">
    <citation type="submission" date="2018-08" db="EMBL/GenBank/DDBJ databases">
        <title>A genome reference for cultivated species of the human gut microbiota.</title>
        <authorList>
            <person name="Zou Y."/>
            <person name="Xue W."/>
            <person name="Luo G."/>
        </authorList>
    </citation>
    <scope>NUCLEOTIDE SEQUENCE [LARGE SCALE GENOMIC DNA]</scope>
    <source>
        <strain evidence="1 2">AF31-23</strain>
    </source>
</reference>
<gene>
    <name evidence="1" type="ORF">DWZ32_00560</name>
</gene>
<evidence type="ECO:0000313" key="2">
    <source>
        <dbReference type="Proteomes" id="UP000286003"/>
    </source>
</evidence>
<dbReference type="EMBL" id="QRQM01000001">
    <property type="protein sequence ID" value="RHN10547.1"/>
    <property type="molecule type" value="Genomic_DNA"/>
</dbReference>
<dbReference type="RefSeq" id="WP_117706322.1">
    <property type="nucleotide sequence ID" value="NZ_JADMUC010000010.1"/>
</dbReference>
<evidence type="ECO:0000313" key="1">
    <source>
        <dbReference type="EMBL" id="RHN10547.1"/>
    </source>
</evidence>
<name>A0AB37MGY7_9BACE</name>
<sequence>MYRLNYIFSFFLLFVLLCPLTVGAVGPEKQTITNDLYSFILPADWEIYRPGDVASDGITPFERNSEMFHHYNLTWQKKGKNKFFPDMYIRIESFSLLSRKPLSANDIANMKIESYKQIPYVKDVVVTEQKAKNGQRKYMITKMAATLDATSGYKYYKTREYSLVLKGLDIVHHVSITMHETVYQETPGIQCMVDEILNSFVVNEKFSSEKHEKTQTKKR</sequence>
<organism evidence="1 2">
    <name type="scientific">Bacteroides intestinalis</name>
    <dbReference type="NCBI Taxonomy" id="329854"/>
    <lineage>
        <taxon>Bacteria</taxon>
        <taxon>Pseudomonadati</taxon>
        <taxon>Bacteroidota</taxon>
        <taxon>Bacteroidia</taxon>
        <taxon>Bacteroidales</taxon>
        <taxon>Bacteroidaceae</taxon>
        <taxon>Bacteroides</taxon>
    </lineage>
</organism>
<proteinExistence type="predicted"/>